<organism evidence="2 3">
    <name type="scientific">Levilinea saccharolytica</name>
    <dbReference type="NCBI Taxonomy" id="229921"/>
    <lineage>
        <taxon>Bacteria</taxon>
        <taxon>Bacillati</taxon>
        <taxon>Chloroflexota</taxon>
        <taxon>Anaerolineae</taxon>
        <taxon>Anaerolineales</taxon>
        <taxon>Anaerolineaceae</taxon>
        <taxon>Levilinea</taxon>
    </lineage>
</organism>
<dbReference type="OrthoDB" id="9795206at2"/>
<dbReference type="RefSeq" id="WP_075071068.1">
    <property type="nucleotide sequence ID" value="NZ_DF967974.1"/>
</dbReference>
<name>A0A0P6Y2M8_9CHLR</name>
<evidence type="ECO:0000313" key="3">
    <source>
        <dbReference type="Proteomes" id="UP000050501"/>
    </source>
</evidence>
<sequence>MPPAVHLEPFTAADVDRLLGWIPDAEFLMLWSGPFFRAPLTRQQLLEYAASAQVEPPPRRIYKAVHTPSAEVFGHIELYNFDERNQSATLGKVLVGQAQGRGAGLGTQMVNAALEIAFVELGLHRVDLRVFDFNTPAVRCYQKAGFQIEGHLRDFRKVGSVFWSSYLMAVLAPDWFQSRT</sequence>
<dbReference type="PANTHER" id="PTHR43415">
    <property type="entry name" value="SPERMIDINE N(1)-ACETYLTRANSFERASE"/>
    <property type="match status" value="1"/>
</dbReference>
<reference evidence="2 3" key="1">
    <citation type="submission" date="2015-07" db="EMBL/GenBank/DDBJ databases">
        <title>Genome sequence of Levilinea saccharolytica DSM 16555.</title>
        <authorList>
            <person name="Hemp J."/>
            <person name="Ward L.M."/>
            <person name="Pace L.A."/>
            <person name="Fischer W.W."/>
        </authorList>
    </citation>
    <scope>NUCLEOTIDE SEQUENCE [LARGE SCALE GENOMIC DNA]</scope>
    <source>
        <strain evidence="2 3">KIBI-1</strain>
    </source>
</reference>
<dbReference type="PROSITE" id="PS51186">
    <property type="entry name" value="GNAT"/>
    <property type="match status" value="1"/>
</dbReference>
<dbReference type="InterPro" id="IPR016181">
    <property type="entry name" value="Acyl_CoA_acyltransferase"/>
</dbReference>
<evidence type="ECO:0000313" key="2">
    <source>
        <dbReference type="EMBL" id="KPL83484.1"/>
    </source>
</evidence>
<comment type="caution">
    <text evidence="2">The sequence shown here is derived from an EMBL/GenBank/DDBJ whole genome shotgun (WGS) entry which is preliminary data.</text>
</comment>
<keyword evidence="3" id="KW-1185">Reference proteome</keyword>
<evidence type="ECO:0000259" key="1">
    <source>
        <dbReference type="PROSITE" id="PS51186"/>
    </source>
</evidence>
<dbReference type="STRING" id="229921.ADN01_08235"/>
<dbReference type="AlphaFoldDB" id="A0A0P6Y2M8"/>
<dbReference type="Pfam" id="PF13302">
    <property type="entry name" value="Acetyltransf_3"/>
    <property type="match status" value="1"/>
</dbReference>
<dbReference type="PANTHER" id="PTHR43415:SF5">
    <property type="entry name" value="ACETYLTRANSFERASE"/>
    <property type="match status" value="1"/>
</dbReference>
<gene>
    <name evidence="2" type="ORF">ADN01_08235</name>
</gene>
<dbReference type="InterPro" id="IPR000182">
    <property type="entry name" value="GNAT_dom"/>
</dbReference>
<accession>A0A0P6Y2M8</accession>
<dbReference type="PATRIC" id="fig|229921.5.peg.1051"/>
<dbReference type="EMBL" id="LGCM01000031">
    <property type="protein sequence ID" value="KPL83484.1"/>
    <property type="molecule type" value="Genomic_DNA"/>
</dbReference>
<dbReference type="GO" id="GO:0016747">
    <property type="term" value="F:acyltransferase activity, transferring groups other than amino-acyl groups"/>
    <property type="evidence" value="ECO:0007669"/>
    <property type="project" value="InterPro"/>
</dbReference>
<dbReference type="Gene3D" id="3.40.630.30">
    <property type="match status" value="1"/>
</dbReference>
<protein>
    <recommendedName>
        <fullName evidence="1">N-acetyltransferase domain-containing protein</fullName>
    </recommendedName>
</protein>
<feature type="domain" description="N-acetyltransferase" evidence="1">
    <location>
        <begin position="5"/>
        <end position="173"/>
    </location>
</feature>
<dbReference type="Proteomes" id="UP000050501">
    <property type="component" value="Unassembled WGS sequence"/>
</dbReference>
<dbReference type="SUPFAM" id="SSF55729">
    <property type="entry name" value="Acyl-CoA N-acyltransferases (Nat)"/>
    <property type="match status" value="1"/>
</dbReference>
<proteinExistence type="predicted"/>